<accession>A0A9J6DD62</accession>
<reference evidence="9" key="2">
    <citation type="submission" date="2021-09" db="EMBL/GenBank/DDBJ databases">
        <authorList>
            <person name="Jia N."/>
            <person name="Wang J."/>
            <person name="Shi W."/>
            <person name="Du L."/>
            <person name="Sun Y."/>
            <person name="Zhan W."/>
            <person name="Jiang J."/>
            <person name="Wang Q."/>
            <person name="Zhang B."/>
            <person name="Ji P."/>
            <person name="Sakyi L.B."/>
            <person name="Cui X."/>
            <person name="Yuan T."/>
            <person name="Jiang B."/>
            <person name="Yang W."/>
            <person name="Lam T.T.-Y."/>
            <person name="Chang Q."/>
            <person name="Ding S."/>
            <person name="Wang X."/>
            <person name="Zhu J."/>
            <person name="Ruan X."/>
            <person name="Zhao L."/>
            <person name="Wei J."/>
            <person name="Que T."/>
            <person name="Du C."/>
            <person name="Cheng J."/>
            <person name="Dai P."/>
            <person name="Han X."/>
            <person name="Huang E."/>
            <person name="Gao Y."/>
            <person name="Liu J."/>
            <person name="Shao H."/>
            <person name="Ye R."/>
            <person name="Li L."/>
            <person name="Wei W."/>
            <person name="Wang X."/>
            <person name="Wang C."/>
            <person name="Huo Q."/>
            <person name="Li W."/>
            <person name="Guo W."/>
            <person name="Chen H."/>
            <person name="Chen S."/>
            <person name="Zhou L."/>
            <person name="Zhou L."/>
            <person name="Ni X."/>
            <person name="Tian J."/>
            <person name="Zhou Y."/>
            <person name="Sheng Y."/>
            <person name="Liu T."/>
            <person name="Pan Y."/>
            <person name="Xia L."/>
            <person name="Li J."/>
            <person name="Zhao F."/>
            <person name="Cao W."/>
        </authorList>
    </citation>
    <scope>NUCLEOTIDE SEQUENCE</scope>
    <source>
        <strain evidence="9">Rmic-2018</strain>
        <tissue evidence="9">Larvae</tissue>
    </source>
</reference>
<dbReference type="GO" id="GO:0010468">
    <property type="term" value="P:regulation of gene expression"/>
    <property type="evidence" value="ECO:0007669"/>
    <property type="project" value="TreeGrafter"/>
</dbReference>
<keyword evidence="10" id="KW-1185">Reference proteome</keyword>
<sequence length="326" mass="36581">MADGLLPHNTLRLVAADARDNMPGRHVPSHSQIRFLWNTHAYTPTCRLRPKDMSHEEQLRRHITIVDGRYTAVPEMRQASSTQENCSEESRLRSEAERLWLTTSADSSATAQPSSSSGALLLHSAMVPAANGYAEWNATKHHADGKAFCDGRMHAVENRVDLPHPVFSSGAFHNAIPSPSRTGIGVPACGGSDVWDATGFSQREKCDDLAIVYGDVNRGQKTSRKRRHKCLVCEKAFETKKDLKRHWRTHTGEKPYLCNKFFTQSTSAYQRPYPNMVTGLLFREVSSKFGTAAVGRLPILDFELTYFFSTLKVYGDFTVFFVNDVR</sequence>
<dbReference type="VEuPathDB" id="VectorBase:LOC119185988"/>
<evidence type="ECO:0000259" key="8">
    <source>
        <dbReference type="PROSITE" id="PS50157"/>
    </source>
</evidence>
<keyword evidence="3" id="KW-0677">Repeat</keyword>
<dbReference type="PANTHER" id="PTHR16515:SF49">
    <property type="entry name" value="GASTRULA ZINC FINGER PROTEIN XLCGF49.1-LIKE-RELATED"/>
    <property type="match status" value="1"/>
</dbReference>
<feature type="domain" description="C2H2-type" evidence="8">
    <location>
        <begin position="228"/>
        <end position="255"/>
    </location>
</feature>
<dbReference type="Gene3D" id="3.30.160.60">
    <property type="entry name" value="Classic Zinc Finger"/>
    <property type="match status" value="1"/>
</dbReference>
<dbReference type="PROSITE" id="PS50157">
    <property type="entry name" value="ZINC_FINGER_C2H2_2"/>
    <property type="match status" value="1"/>
</dbReference>
<name>A0A9J6DD62_RHIMP</name>
<evidence type="ECO:0000256" key="4">
    <source>
        <dbReference type="ARBA" id="ARBA00022771"/>
    </source>
</evidence>
<evidence type="ECO:0000256" key="2">
    <source>
        <dbReference type="ARBA" id="ARBA00022723"/>
    </source>
</evidence>
<evidence type="ECO:0000256" key="3">
    <source>
        <dbReference type="ARBA" id="ARBA00022737"/>
    </source>
</evidence>
<evidence type="ECO:0000256" key="5">
    <source>
        <dbReference type="ARBA" id="ARBA00022833"/>
    </source>
</evidence>
<comment type="subcellular location">
    <subcellularLocation>
        <location evidence="1">Nucleus</location>
    </subcellularLocation>
</comment>
<keyword evidence="4 7" id="KW-0863">Zinc-finger</keyword>
<gene>
    <name evidence="9" type="ORF">HPB51_023557</name>
</gene>
<dbReference type="GO" id="GO:1990837">
    <property type="term" value="F:sequence-specific double-stranded DNA binding"/>
    <property type="evidence" value="ECO:0007669"/>
    <property type="project" value="UniProtKB-ARBA"/>
</dbReference>
<reference evidence="9" key="1">
    <citation type="journal article" date="2020" name="Cell">
        <title>Large-Scale Comparative Analyses of Tick Genomes Elucidate Their Genetic Diversity and Vector Capacities.</title>
        <authorList>
            <consortium name="Tick Genome and Microbiome Consortium (TIGMIC)"/>
            <person name="Jia N."/>
            <person name="Wang J."/>
            <person name="Shi W."/>
            <person name="Du L."/>
            <person name="Sun Y."/>
            <person name="Zhan W."/>
            <person name="Jiang J.F."/>
            <person name="Wang Q."/>
            <person name="Zhang B."/>
            <person name="Ji P."/>
            <person name="Bell-Sakyi L."/>
            <person name="Cui X.M."/>
            <person name="Yuan T.T."/>
            <person name="Jiang B.G."/>
            <person name="Yang W.F."/>
            <person name="Lam T.T."/>
            <person name="Chang Q.C."/>
            <person name="Ding S.J."/>
            <person name="Wang X.J."/>
            <person name="Zhu J.G."/>
            <person name="Ruan X.D."/>
            <person name="Zhao L."/>
            <person name="Wei J.T."/>
            <person name="Ye R.Z."/>
            <person name="Que T.C."/>
            <person name="Du C.H."/>
            <person name="Zhou Y.H."/>
            <person name="Cheng J.X."/>
            <person name="Dai P.F."/>
            <person name="Guo W.B."/>
            <person name="Han X.H."/>
            <person name="Huang E.J."/>
            <person name="Li L.F."/>
            <person name="Wei W."/>
            <person name="Gao Y.C."/>
            <person name="Liu J.Z."/>
            <person name="Shao H.Z."/>
            <person name="Wang X."/>
            <person name="Wang C.C."/>
            <person name="Yang T.C."/>
            <person name="Huo Q.B."/>
            <person name="Li W."/>
            <person name="Chen H.Y."/>
            <person name="Chen S.E."/>
            <person name="Zhou L.G."/>
            <person name="Ni X.B."/>
            <person name="Tian J.H."/>
            <person name="Sheng Y."/>
            <person name="Liu T."/>
            <person name="Pan Y.S."/>
            <person name="Xia L.Y."/>
            <person name="Li J."/>
            <person name="Zhao F."/>
            <person name="Cao W.C."/>
        </authorList>
    </citation>
    <scope>NUCLEOTIDE SEQUENCE</scope>
    <source>
        <strain evidence="9">Rmic-2018</strain>
    </source>
</reference>
<dbReference type="GO" id="GO:0005634">
    <property type="term" value="C:nucleus"/>
    <property type="evidence" value="ECO:0007669"/>
    <property type="project" value="UniProtKB-SubCell"/>
</dbReference>
<dbReference type="InterPro" id="IPR036236">
    <property type="entry name" value="Znf_C2H2_sf"/>
</dbReference>
<dbReference type="SMART" id="SM00355">
    <property type="entry name" value="ZnF_C2H2"/>
    <property type="match status" value="1"/>
</dbReference>
<dbReference type="GO" id="GO:0008270">
    <property type="term" value="F:zinc ion binding"/>
    <property type="evidence" value="ECO:0007669"/>
    <property type="project" value="UniProtKB-KW"/>
</dbReference>
<organism evidence="9 10">
    <name type="scientific">Rhipicephalus microplus</name>
    <name type="common">Cattle tick</name>
    <name type="synonym">Boophilus microplus</name>
    <dbReference type="NCBI Taxonomy" id="6941"/>
    <lineage>
        <taxon>Eukaryota</taxon>
        <taxon>Metazoa</taxon>
        <taxon>Ecdysozoa</taxon>
        <taxon>Arthropoda</taxon>
        <taxon>Chelicerata</taxon>
        <taxon>Arachnida</taxon>
        <taxon>Acari</taxon>
        <taxon>Parasitiformes</taxon>
        <taxon>Ixodida</taxon>
        <taxon>Ixodoidea</taxon>
        <taxon>Ixodidae</taxon>
        <taxon>Rhipicephalinae</taxon>
        <taxon>Rhipicephalus</taxon>
        <taxon>Boophilus</taxon>
    </lineage>
</organism>
<dbReference type="PROSITE" id="PS00028">
    <property type="entry name" value="ZINC_FINGER_C2H2_1"/>
    <property type="match status" value="1"/>
</dbReference>
<proteinExistence type="predicted"/>
<dbReference type="AlphaFoldDB" id="A0A9J6DD62"/>
<evidence type="ECO:0000313" key="9">
    <source>
        <dbReference type="EMBL" id="KAH8019915.1"/>
    </source>
</evidence>
<evidence type="ECO:0000256" key="7">
    <source>
        <dbReference type="PROSITE-ProRule" id="PRU00042"/>
    </source>
</evidence>
<dbReference type="InterPro" id="IPR013087">
    <property type="entry name" value="Znf_C2H2_type"/>
</dbReference>
<keyword evidence="2" id="KW-0479">Metal-binding</keyword>
<dbReference type="SUPFAM" id="SSF57667">
    <property type="entry name" value="beta-beta-alpha zinc fingers"/>
    <property type="match status" value="1"/>
</dbReference>
<dbReference type="Proteomes" id="UP000821866">
    <property type="component" value="Chromosome 8"/>
</dbReference>
<evidence type="ECO:0000313" key="10">
    <source>
        <dbReference type="Proteomes" id="UP000821866"/>
    </source>
</evidence>
<protein>
    <recommendedName>
        <fullName evidence="8">C2H2-type domain-containing protein</fullName>
    </recommendedName>
</protein>
<keyword evidence="5" id="KW-0862">Zinc</keyword>
<dbReference type="FunFam" id="3.30.160.60:FF:000303">
    <property type="entry name" value="Zinc finger protein 41"/>
    <property type="match status" value="1"/>
</dbReference>
<dbReference type="PANTHER" id="PTHR16515">
    <property type="entry name" value="PR DOMAIN ZINC FINGER PROTEIN"/>
    <property type="match status" value="1"/>
</dbReference>
<dbReference type="InterPro" id="IPR050331">
    <property type="entry name" value="Zinc_finger"/>
</dbReference>
<evidence type="ECO:0000256" key="1">
    <source>
        <dbReference type="ARBA" id="ARBA00004123"/>
    </source>
</evidence>
<dbReference type="EMBL" id="JABSTU010000010">
    <property type="protein sequence ID" value="KAH8019915.1"/>
    <property type="molecule type" value="Genomic_DNA"/>
</dbReference>
<keyword evidence="6" id="KW-0539">Nucleus</keyword>
<evidence type="ECO:0000256" key="6">
    <source>
        <dbReference type="ARBA" id="ARBA00023242"/>
    </source>
</evidence>
<comment type="caution">
    <text evidence="9">The sequence shown here is derived from an EMBL/GenBank/DDBJ whole genome shotgun (WGS) entry which is preliminary data.</text>
</comment>